<dbReference type="Gene3D" id="3.30.70.270">
    <property type="match status" value="2"/>
</dbReference>
<proteinExistence type="predicted"/>
<keyword evidence="13" id="KW-1185">Reference proteome</keyword>
<dbReference type="FunFam" id="3.30.420.10:FF:000032">
    <property type="entry name" value="Retrovirus-related Pol polyprotein from transposon 297-like Protein"/>
    <property type="match status" value="1"/>
</dbReference>
<keyword evidence="5" id="KW-0255">Endonuclease</keyword>
<evidence type="ECO:0000313" key="13">
    <source>
        <dbReference type="Proteomes" id="UP000015105"/>
    </source>
</evidence>
<evidence type="ECO:0000256" key="1">
    <source>
        <dbReference type="ARBA" id="ARBA00022670"/>
    </source>
</evidence>
<protein>
    <recommendedName>
        <fullName evidence="14">Reverse transcriptase</fullName>
    </recommendedName>
</protein>
<dbReference type="Gene3D" id="3.10.10.10">
    <property type="entry name" value="HIV Type 1 Reverse Transcriptase, subunit A, domain 1"/>
    <property type="match status" value="1"/>
</dbReference>
<dbReference type="Gene3D" id="3.30.420.10">
    <property type="entry name" value="Ribonuclease H-like superfamily/Ribonuclease H"/>
    <property type="match status" value="1"/>
</dbReference>
<dbReference type="InterPro" id="IPR041577">
    <property type="entry name" value="RT_RNaseH_2"/>
</dbReference>
<dbReference type="SUPFAM" id="SSF56672">
    <property type="entry name" value="DNA/RNA polymerases"/>
    <property type="match status" value="1"/>
</dbReference>
<keyword evidence="8" id="KW-0511">Multifunctional enzyme</keyword>
<dbReference type="SUPFAM" id="SSF53098">
    <property type="entry name" value="Ribonuclease H-like"/>
    <property type="match status" value="1"/>
</dbReference>
<dbReference type="Pfam" id="PF00078">
    <property type="entry name" value="RVT_1"/>
    <property type="match status" value="1"/>
</dbReference>
<keyword evidence="2" id="KW-0808">Transferase</keyword>
<reference evidence="12" key="5">
    <citation type="journal article" date="2021" name="G3 (Bethesda)">
        <title>Aegilops tauschii genome assembly Aet v5.0 features greater sequence contiguity and improved annotation.</title>
        <authorList>
            <person name="Wang L."/>
            <person name="Zhu T."/>
            <person name="Rodriguez J.C."/>
            <person name="Deal K.R."/>
            <person name="Dubcovsky J."/>
            <person name="McGuire P.E."/>
            <person name="Lux T."/>
            <person name="Spannagl M."/>
            <person name="Mayer K.F.X."/>
            <person name="Baldrich P."/>
            <person name="Meyers B.C."/>
            <person name="Huo N."/>
            <person name="Gu Y.Q."/>
            <person name="Zhou H."/>
            <person name="Devos K.M."/>
            <person name="Bennetzen J.L."/>
            <person name="Unver T."/>
            <person name="Budak H."/>
            <person name="Gulick P.J."/>
            <person name="Galiba G."/>
            <person name="Kalapos B."/>
            <person name="Nelson D.R."/>
            <person name="Li P."/>
            <person name="You F.M."/>
            <person name="Luo M.C."/>
            <person name="Dvorak J."/>
        </authorList>
    </citation>
    <scope>NUCLEOTIDE SEQUENCE [LARGE SCALE GENOMIC DNA]</scope>
    <source>
        <strain evidence="12">cv. AL8/78</strain>
    </source>
</reference>
<dbReference type="InterPro" id="IPR012337">
    <property type="entry name" value="RNaseH-like_sf"/>
</dbReference>
<keyword evidence="1" id="KW-0645">Protease</keyword>
<evidence type="ECO:0000256" key="3">
    <source>
        <dbReference type="ARBA" id="ARBA00022695"/>
    </source>
</evidence>
<dbReference type="InterPro" id="IPR036397">
    <property type="entry name" value="RNaseH_sf"/>
</dbReference>
<dbReference type="InterPro" id="IPR021109">
    <property type="entry name" value="Peptidase_aspartic_dom_sf"/>
</dbReference>
<dbReference type="Pfam" id="PF17919">
    <property type="entry name" value="RT_RNaseH_2"/>
    <property type="match status" value="1"/>
</dbReference>
<keyword evidence="9" id="KW-0175">Coiled coil</keyword>
<evidence type="ECO:0000256" key="9">
    <source>
        <dbReference type="SAM" id="Coils"/>
    </source>
</evidence>
<dbReference type="InterPro" id="IPR041588">
    <property type="entry name" value="Integrase_H2C2"/>
</dbReference>
<dbReference type="PANTHER" id="PTHR37984:SF5">
    <property type="entry name" value="PROTEIN NYNRIN-LIKE"/>
    <property type="match status" value="1"/>
</dbReference>
<dbReference type="GO" id="GO:0003964">
    <property type="term" value="F:RNA-directed DNA polymerase activity"/>
    <property type="evidence" value="ECO:0007669"/>
    <property type="project" value="UniProtKB-KW"/>
</dbReference>
<dbReference type="Pfam" id="PF08284">
    <property type="entry name" value="RVP_2"/>
    <property type="match status" value="1"/>
</dbReference>
<keyword evidence="7" id="KW-0695">RNA-directed DNA polymerase</keyword>
<dbReference type="GO" id="GO:0003676">
    <property type="term" value="F:nucleic acid binding"/>
    <property type="evidence" value="ECO:0007669"/>
    <property type="project" value="InterPro"/>
</dbReference>
<evidence type="ECO:0000256" key="7">
    <source>
        <dbReference type="ARBA" id="ARBA00022918"/>
    </source>
</evidence>
<dbReference type="GO" id="GO:0015074">
    <property type="term" value="P:DNA integration"/>
    <property type="evidence" value="ECO:0007669"/>
    <property type="project" value="InterPro"/>
</dbReference>
<dbReference type="AlphaFoldDB" id="A0A453NRT9"/>
<dbReference type="FunFam" id="3.10.20.370:FF:000001">
    <property type="entry name" value="Retrovirus-related Pol polyprotein from transposon 17.6-like protein"/>
    <property type="match status" value="1"/>
</dbReference>
<feature type="domain" description="Reverse transcriptase" evidence="10">
    <location>
        <begin position="243"/>
        <end position="422"/>
    </location>
</feature>
<feature type="coiled-coil region" evidence="9">
    <location>
        <begin position="944"/>
        <end position="971"/>
    </location>
</feature>
<dbReference type="InterPro" id="IPR043502">
    <property type="entry name" value="DNA/RNA_pol_sf"/>
</dbReference>
<evidence type="ECO:0008006" key="14">
    <source>
        <dbReference type="Google" id="ProtNLM"/>
    </source>
</evidence>
<name>A0A453NRT9_AEGTS</name>
<evidence type="ECO:0000256" key="2">
    <source>
        <dbReference type="ARBA" id="ARBA00022679"/>
    </source>
</evidence>
<dbReference type="CDD" id="cd01647">
    <property type="entry name" value="RT_LTR"/>
    <property type="match status" value="1"/>
</dbReference>
<evidence type="ECO:0000256" key="5">
    <source>
        <dbReference type="ARBA" id="ARBA00022759"/>
    </source>
</evidence>
<organism evidence="12 13">
    <name type="scientific">Aegilops tauschii subsp. strangulata</name>
    <name type="common">Goatgrass</name>
    <dbReference type="NCBI Taxonomy" id="200361"/>
    <lineage>
        <taxon>Eukaryota</taxon>
        <taxon>Viridiplantae</taxon>
        <taxon>Streptophyta</taxon>
        <taxon>Embryophyta</taxon>
        <taxon>Tracheophyta</taxon>
        <taxon>Spermatophyta</taxon>
        <taxon>Magnoliopsida</taxon>
        <taxon>Liliopsida</taxon>
        <taxon>Poales</taxon>
        <taxon>Poaceae</taxon>
        <taxon>BOP clade</taxon>
        <taxon>Pooideae</taxon>
        <taxon>Triticodae</taxon>
        <taxon>Triticeae</taxon>
        <taxon>Triticinae</taxon>
        <taxon>Aegilops</taxon>
    </lineage>
</organism>
<feature type="domain" description="Integrase catalytic" evidence="11">
    <location>
        <begin position="759"/>
        <end position="923"/>
    </location>
</feature>
<dbReference type="PROSITE" id="PS50878">
    <property type="entry name" value="RT_POL"/>
    <property type="match status" value="1"/>
</dbReference>
<dbReference type="InterPro" id="IPR050951">
    <property type="entry name" value="Retrovirus_Pol_polyprotein"/>
</dbReference>
<accession>A0A453NRT9</accession>
<dbReference type="InterPro" id="IPR001584">
    <property type="entry name" value="Integrase_cat-core"/>
</dbReference>
<dbReference type="SUPFAM" id="SSF50630">
    <property type="entry name" value="Acid proteases"/>
    <property type="match status" value="1"/>
</dbReference>
<dbReference type="CDD" id="cd09274">
    <property type="entry name" value="RNase_HI_RT_Ty3"/>
    <property type="match status" value="1"/>
</dbReference>
<reference evidence="12" key="4">
    <citation type="submission" date="2019-03" db="UniProtKB">
        <authorList>
            <consortium name="EnsemblPlants"/>
        </authorList>
    </citation>
    <scope>IDENTIFICATION</scope>
</reference>
<evidence type="ECO:0000256" key="4">
    <source>
        <dbReference type="ARBA" id="ARBA00022722"/>
    </source>
</evidence>
<dbReference type="Pfam" id="PF00665">
    <property type="entry name" value="rve"/>
    <property type="match status" value="1"/>
</dbReference>
<sequence length="1054" mass="119575">MFISAHAIGHQLAVPTPTAIIYINGKRAVALLDSGSTSSFINQDFAVKANCQLLPVKGRTIAVAGGGKLLSTAVVPNCEFQMAKLKLTHNFRVLSLPSHDVILGYDWMTVVSPVSFNIPEKQFSFTKEGKQTVTTAVFNNSDNIKEVPAEEMNKLLDKGVEGFLLQVHNILMEAPEGTPTPPQIQKLLLQYADLFEEPKELPPKRALDHTIPLVPGATPPHVRPYRVPQHQKQEMEDQIRKLLAAHLIRHSQSPYAAPVLLVKKKDSSMRLCTDFRKLNSITVKNKFPIPVIEDLLDELHGAKYFSKIDLRSGYHQIRMYPEDIQKTAFRTYLGHFEYLVMPFGLSNAPGTFQALMNSIFGPYLRKFVLVFFDDILIYSKSLQEHKEHLQIVLQLLKEHQLFAKMSKCVFAVQQVEYLGHIISEKGVATDPKKILAIAEWPTPDSVTKLRSFLGLAGYYRRFIKGYGMICRPLHDLLKKGQFLWKQEHDQAFAQLQKALTTAPILALPNFSLPFVLETDASGKGIGAVLMQQGRPIAYYSSSLCPRNAAPSTYEKEALAILEALKKWRHYLLGNELIIKTDQQSLKFITDQKITEGVQHKLMMKLLEFNFKIQYKKGSENRVADALSRLLPSCFAMSAVTPVWAEDLISSYQNDPVSQQLMEQLLLKQPSADSEYTIHAGIIRYKGKILVGNNAALRTKLIQALHSSPVGGHSGVRATYQRIKNIFHWPGLKQEVEKFTAACPICQRAKHEHCLQPGLLDPLPVADMAWQHVTMDFIEGLPNSQGKEVIMVVVDRFTKYAHFIPLAHPYSVLTVAQAFVDQIIRLHGPPKLIISDRDRIFTSKLWRDIFQALKVELRYSTAYHPQTDGQTERVNQCLETYLRCMTTNEPKKWMSWVPLAEYWYNSTYHTALKMSPFQALYGFPPPLISEPAIPGPEDTEAQEFLSSKQHMLEQIKDNLHKAQHRMKHYADMKRVERTFEVGDLVYLKMAPYRLAAFGFRGALKLQNKFYGPFMISQKIVPWEKGKQGEHEGPCEFHCVEETCGLLRMVCNCARG</sequence>
<evidence type="ECO:0000313" key="12">
    <source>
        <dbReference type="EnsemblPlants" id="AET6Gv20459200.3"/>
    </source>
</evidence>
<evidence type="ECO:0000256" key="8">
    <source>
        <dbReference type="ARBA" id="ARBA00023268"/>
    </source>
</evidence>
<dbReference type="Proteomes" id="UP000015105">
    <property type="component" value="Chromosome 6D"/>
</dbReference>
<dbReference type="EnsemblPlants" id="AET6Gv20459200.3">
    <property type="protein sequence ID" value="AET6Gv20459200.3"/>
    <property type="gene ID" value="AET6Gv20459200"/>
</dbReference>
<dbReference type="Pfam" id="PF17921">
    <property type="entry name" value="Integrase_H2C2"/>
    <property type="match status" value="1"/>
</dbReference>
<evidence type="ECO:0000256" key="6">
    <source>
        <dbReference type="ARBA" id="ARBA00022801"/>
    </source>
</evidence>
<keyword evidence="6" id="KW-0378">Hydrolase</keyword>
<dbReference type="GO" id="GO:0004519">
    <property type="term" value="F:endonuclease activity"/>
    <property type="evidence" value="ECO:0007669"/>
    <property type="project" value="UniProtKB-KW"/>
</dbReference>
<dbReference type="FunFam" id="3.10.10.10:FF:000007">
    <property type="entry name" value="Retrovirus-related Pol polyprotein from transposon 17.6-like Protein"/>
    <property type="match status" value="1"/>
</dbReference>
<keyword evidence="4" id="KW-0540">Nuclease</keyword>
<dbReference type="CDD" id="cd00303">
    <property type="entry name" value="retropepsin_like"/>
    <property type="match status" value="1"/>
</dbReference>
<evidence type="ECO:0000259" key="10">
    <source>
        <dbReference type="PROSITE" id="PS50878"/>
    </source>
</evidence>
<dbReference type="FunFam" id="3.30.70.270:FF:000020">
    <property type="entry name" value="Transposon Tf2-6 polyprotein-like Protein"/>
    <property type="match status" value="1"/>
</dbReference>
<dbReference type="PANTHER" id="PTHR37984">
    <property type="entry name" value="PROTEIN CBG26694"/>
    <property type="match status" value="1"/>
</dbReference>
<evidence type="ECO:0000259" key="11">
    <source>
        <dbReference type="PROSITE" id="PS50994"/>
    </source>
</evidence>
<dbReference type="Gene3D" id="2.40.70.10">
    <property type="entry name" value="Acid Proteases"/>
    <property type="match status" value="1"/>
</dbReference>
<dbReference type="Gene3D" id="1.10.340.70">
    <property type="match status" value="1"/>
</dbReference>
<dbReference type="GO" id="GO:0008233">
    <property type="term" value="F:peptidase activity"/>
    <property type="evidence" value="ECO:0007669"/>
    <property type="project" value="UniProtKB-KW"/>
</dbReference>
<reference evidence="13" key="2">
    <citation type="journal article" date="2017" name="Nat. Plants">
        <title>The Aegilops tauschii genome reveals multiple impacts of transposons.</title>
        <authorList>
            <person name="Zhao G."/>
            <person name="Zou C."/>
            <person name="Li K."/>
            <person name="Wang K."/>
            <person name="Li T."/>
            <person name="Gao L."/>
            <person name="Zhang X."/>
            <person name="Wang H."/>
            <person name="Yang Z."/>
            <person name="Liu X."/>
            <person name="Jiang W."/>
            <person name="Mao L."/>
            <person name="Kong X."/>
            <person name="Jiao Y."/>
            <person name="Jia J."/>
        </authorList>
    </citation>
    <scope>NUCLEOTIDE SEQUENCE [LARGE SCALE GENOMIC DNA]</scope>
    <source>
        <strain evidence="13">cv. AL8/78</strain>
    </source>
</reference>
<dbReference type="Gramene" id="AET6Gv20459200.3">
    <property type="protein sequence ID" value="AET6Gv20459200.3"/>
    <property type="gene ID" value="AET6Gv20459200"/>
</dbReference>
<dbReference type="PROSITE" id="PS50994">
    <property type="entry name" value="INTEGRASE"/>
    <property type="match status" value="1"/>
</dbReference>
<keyword evidence="3" id="KW-0548">Nucleotidyltransferase</keyword>
<reference evidence="13" key="1">
    <citation type="journal article" date="2014" name="Science">
        <title>Ancient hybridizations among the ancestral genomes of bread wheat.</title>
        <authorList>
            <consortium name="International Wheat Genome Sequencing Consortium,"/>
            <person name="Marcussen T."/>
            <person name="Sandve S.R."/>
            <person name="Heier L."/>
            <person name="Spannagl M."/>
            <person name="Pfeifer M."/>
            <person name="Jakobsen K.S."/>
            <person name="Wulff B.B."/>
            <person name="Steuernagel B."/>
            <person name="Mayer K.F."/>
            <person name="Olsen O.A."/>
        </authorList>
    </citation>
    <scope>NUCLEOTIDE SEQUENCE [LARGE SCALE GENOMIC DNA]</scope>
    <source>
        <strain evidence="13">cv. AL8/78</strain>
    </source>
</reference>
<dbReference type="InterPro" id="IPR043128">
    <property type="entry name" value="Rev_trsase/Diguanyl_cyclase"/>
</dbReference>
<reference evidence="12" key="3">
    <citation type="journal article" date="2017" name="Nature">
        <title>Genome sequence of the progenitor of the wheat D genome Aegilops tauschii.</title>
        <authorList>
            <person name="Luo M.C."/>
            <person name="Gu Y.Q."/>
            <person name="Puiu D."/>
            <person name="Wang H."/>
            <person name="Twardziok S.O."/>
            <person name="Deal K.R."/>
            <person name="Huo N."/>
            <person name="Zhu T."/>
            <person name="Wang L."/>
            <person name="Wang Y."/>
            <person name="McGuire P.E."/>
            <person name="Liu S."/>
            <person name="Long H."/>
            <person name="Ramasamy R.K."/>
            <person name="Rodriguez J.C."/>
            <person name="Van S.L."/>
            <person name="Yuan L."/>
            <person name="Wang Z."/>
            <person name="Xia Z."/>
            <person name="Xiao L."/>
            <person name="Anderson O.D."/>
            <person name="Ouyang S."/>
            <person name="Liang Y."/>
            <person name="Zimin A.V."/>
            <person name="Pertea G."/>
            <person name="Qi P."/>
            <person name="Bennetzen J.L."/>
            <person name="Dai X."/>
            <person name="Dawson M.W."/>
            <person name="Muller H.G."/>
            <person name="Kugler K."/>
            <person name="Rivarola-Duarte L."/>
            <person name="Spannagl M."/>
            <person name="Mayer K.F.X."/>
            <person name="Lu F.H."/>
            <person name="Bevan M.W."/>
            <person name="Leroy P."/>
            <person name="Li P."/>
            <person name="You F.M."/>
            <person name="Sun Q."/>
            <person name="Liu Z."/>
            <person name="Lyons E."/>
            <person name="Wicker T."/>
            <person name="Salzberg S.L."/>
            <person name="Devos K.M."/>
            <person name="Dvorak J."/>
        </authorList>
    </citation>
    <scope>NUCLEOTIDE SEQUENCE [LARGE SCALE GENOMIC DNA]</scope>
    <source>
        <strain evidence="12">cv. AL8/78</strain>
    </source>
</reference>
<dbReference type="GO" id="GO:0006508">
    <property type="term" value="P:proteolysis"/>
    <property type="evidence" value="ECO:0007669"/>
    <property type="project" value="UniProtKB-KW"/>
</dbReference>
<dbReference type="Gene3D" id="3.10.20.370">
    <property type="match status" value="1"/>
</dbReference>
<dbReference type="InterPro" id="IPR000477">
    <property type="entry name" value="RT_dom"/>
</dbReference>